<dbReference type="SUPFAM" id="SSF52440">
    <property type="entry name" value="PreATP-grasp domain"/>
    <property type="match status" value="1"/>
</dbReference>
<reference evidence="2" key="1">
    <citation type="submission" date="2018-05" db="EMBL/GenBank/DDBJ databases">
        <authorList>
            <person name="Lanie J.A."/>
            <person name="Ng W.-L."/>
            <person name="Kazmierczak K.M."/>
            <person name="Andrzejewski T.M."/>
            <person name="Davidsen T.M."/>
            <person name="Wayne K.J."/>
            <person name="Tettelin H."/>
            <person name="Glass J.I."/>
            <person name="Rusch D."/>
            <person name="Podicherti R."/>
            <person name="Tsui H.-C.T."/>
            <person name="Winkler M.E."/>
        </authorList>
    </citation>
    <scope>NUCLEOTIDE SEQUENCE</scope>
</reference>
<dbReference type="GO" id="GO:0004637">
    <property type="term" value="F:phosphoribosylamine-glycine ligase activity"/>
    <property type="evidence" value="ECO:0007669"/>
    <property type="project" value="InterPro"/>
</dbReference>
<dbReference type="PANTHER" id="PTHR43472:SF1">
    <property type="entry name" value="PHOSPHORIBOSYLAMINE--GLYCINE LIGASE, CHLOROPLASTIC"/>
    <property type="match status" value="1"/>
</dbReference>
<dbReference type="InterPro" id="IPR020562">
    <property type="entry name" value="PRibGlycinamide_synth_N"/>
</dbReference>
<sequence>VLVIGNGAREHVLCKSLNSSNKVSRVFVTPGNGGTSECAVNVSINSDDISGLLSFVQSNDIDLTVVGPEIPLSLGIVDVFEETGLNIFGPTKSASQIESSKLFAKNLLVEIGVPTADF</sequence>
<dbReference type="InterPro" id="IPR000115">
    <property type="entry name" value="PRibGlycinamide_synth"/>
</dbReference>
<dbReference type="AlphaFoldDB" id="A0A382XM37"/>
<dbReference type="GO" id="GO:0009113">
    <property type="term" value="P:purine nucleobase biosynthetic process"/>
    <property type="evidence" value="ECO:0007669"/>
    <property type="project" value="InterPro"/>
</dbReference>
<dbReference type="EMBL" id="UINC01168904">
    <property type="protein sequence ID" value="SVD72182.1"/>
    <property type="molecule type" value="Genomic_DNA"/>
</dbReference>
<accession>A0A382XM37</accession>
<organism evidence="2">
    <name type="scientific">marine metagenome</name>
    <dbReference type="NCBI Taxonomy" id="408172"/>
    <lineage>
        <taxon>unclassified sequences</taxon>
        <taxon>metagenomes</taxon>
        <taxon>ecological metagenomes</taxon>
    </lineage>
</organism>
<evidence type="ECO:0000313" key="2">
    <source>
        <dbReference type="EMBL" id="SVD72182.1"/>
    </source>
</evidence>
<feature type="non-terminal residue" evidence="2">
    <location>
        <position position="118"/>
    </location>
</feature>
<feature type="non-terminal residue" evidence="2">
    <location>
        <position position="1"/>
    </location>
</feature>
<proteinExistence type="predicted"/>
<dbReference type="InterPro" id="IPR016185">
    <property type="entry name" value="PreATP-grasp_dom_sf"/>
</dbReference>
<dbReference type="Pfam" id="PF02844">
    <property type="entry name" value="GARS_N"/>
    <property type="match status" value="1"/>
</dbReference>
<protein>
    <recommendedName>
        <fullName evidence="1">Phosphoribosylglycinamide synthetase N-terminal domain-containing protein</fullName>
    </recommendedName>
</protein>
<evidence type="ECO:0000259" key="1">
    <source>
        <dbReference type="Pfam" id="PF02844"/>
    </source>
</evidence>
<gene>
    <name evidence="2" type="ORF">METZ01_LOCUS425036</name>
</gene>
<dbReference type="PANTHER" id="PTHR43472">
    <property type="entry name" value="PHOSPHORIBOSYLAMINE--GLYCINE LIGASE"/>
    <property type="match status" value="1"/>
</dbReference>
<feature type="domain" description="Phosphoribosylglycinamide synthetase N-terminal" evidence="1">
    <location>
        <begin position="1"/>
        <end position="98"/>
    </location>
</feature>
<name>A0A382XM37_9ZZZZ</name>
<dbReference type="Gene3D" id="3.40.50.20">
    <property type="match status" value="1"/>
</dbReference>